<organism evidence="2 4">
    <name type="scientific">Pelobates cultripes</name>
    <name type="common">Western spadefoot toad</name>
    <dbReference type="NCBI Taxonomy" id="61616"/>
    <lineage>
        <taxon>Eukaryota</taxon>
        <taxon>Metazoa</taxon>
        <taxon>Chordata</taxon>
        <taxon>Craniata</taxon>
        <taxon>Vertebrata</taxon>
        <taxon>Euteleostomi</taxon>
        <taxon>Amphibia</taxon>
        <taxon>Batrachia</taxon>
        <taxon>Anura</taxon>
        <taxon>Pelobatoidea</taxon>
        <taxon>Pelobatidae</taxon>
        <taxon>Pelobates</taxon>
    </lineage>
</organism>
<evidence type="ECO:0000313" key="4">
    <source>
        <dbReference type="Proteomes" id="UP001295444"/>
    </source>
</evidence>
<dbReference type="EMBL" id="OW240913">
    <property type="protein sequence ID" value="CAH2252656.1"/>
    <property type="molecule type" value="Genomic_DNA"/>
</dbReference>
<name>A0AAD1VUM1_PELCU</name>
<dbReference type="EMBL" id="OW240913">
    <property type="protein sequence ID" value="CAH2252657.1"/>
    <property type="molecule type" value="Genomic_DNA"/>
</dbReference>
<protein>
    <submittedName>
        <fullName evidence="2">Uncharacterized protein</fullName>
    </submittedName>
</protein>
<sequence length="243" mass="29557">MGYIVSRREEHLQNIDVDIKKWKDKLSNTTSPEMFNTTIIEITKRVEKVEKDVIEIKKKKYLRDVNDYKSGNVRHYNKANGTQKTRFNHFDNRESRQTNNFHEQQISIRNRNYERSTEAYKPRITKERPNRTNLGFNRTYSEAVKYPRSDQQYREYKQPYRGEKRNMHINNPNEIPLTNRFKSLENQNQDQDSFFRQDPFQHHRRRSQQIGETPGKRLRLSEEGEIEEEKEEMTRGREKRGRN</sequence>
<gene>
    <name evidence="2" type="ORF">PECUL_23A025779</name>
    <name evidence="3" type="ORF">PECUL_23A049818</name>
</gene>
<dbReference type="Proteomes" id="UP001295444">
    <property type="component" value="Chromosome 02"/>
</dbReference>
<dbReference type="AlphaFoldDB" id="A0AAD1VUM1"/>
<keyword evidence="4" id="KW-1185">Reference proteome</keyword>
<reference evidence="2" key="1">
    <citation type="submission" date="2022-03" db="EMBL/GenBank/DDBJ databases">
        <authorList>
            <person name="Alioto T."/>
            <person name="Alioto T."/>
            <person name="Gomez Garrido J."/>
        </authorList>
    </citation>
    <scope>NUCLEOTIDE SEQUENCE</scope>
</reference>
<feature type="region of interest" description="Disordered" evidence="1">
    <location>
        <begin position="197"/>
        <end position="243"/>
    </location>
</feature>
<accession>A0AAD1VUM1</accession>
<proteinExistence type="predicted"/>
<evidence type="ECO:0000256" key="1">
    <source>
        <dbReference type="SAM" id="MobiDB-lite"/>
    </source>
</evidence>
<evidence type="ECO:0000313" key="2">
    <source>
        <dbReference type="EMBL" id="CAH2252656.1"/>
    </source>
</evidence>
<evidence type="ECO:0000313" key="3">
    <source>
        <dbReference type="EMBL" id="CAH2252657.1"/>
    </source>
</evidence>